<organism evidence="2 3">
    <name type="scientific">Rhipicephalus sanguineus</name>
    <name type="common">Brown dog tick</name>
    <name type="synonym">Ixodes sanguineus</name>
    <dbReference type="NCBI Taxonomy" id="34632"/>
    <lineage>
        <taxon>Eukaryota</taxon>
        <taxon>Metazoa</taxon>
        <taxon>Ecdysozoa</taxon>
        <taxon>Arthropoda</taxon>
        <taxon>Chelicerata</taxon>
        <taxon>Arachnida</taxon>
        <taxon>Acari</taxon>
        <taxon>Parasitiformes</taxon>
        <taxon>Ixodida</taxon>
        <taxon>Ixodoidea</taxon>
        <taxon>Ixodidae</taxon>
        <taxon>Rhipicephalinae</taxon>
        <taxon>Rhipicephalus</taxon>
        <taxon>Rhipicephalus</taxon>
    </lineage>
</organism>
<feature type="compositionally biased region" description="Low complexity" evidence="1">
    <location>
        <begin position="102"/>
        <end position="112"/>
    </location>
</feature>
<evidence type="ECO:0000313" key="3">
    <source>
        <dbReference type="Proteomes" id="UP000821837"/>
    </source>
</evidence>
<name>A0A9D4PLS8_RHISA</name>
<reference evidence="2" key="1">
    <citation type="journal article" date="2020" name="Cell">
        <title>Large-Scale Comparative Analyses of Tick Genomes Elucidate Their Genetic Diversity and Vector Capacities.</title>
        <authorList>
            <consortium name="Tick Genome and Microbiome Consortium (TIGMIC)"/>
            <person name="Jia N."/>
            <person name="Wang J."/>
            <person name="Shi W."/>
            <person name="Du L."/>
            <person name="Sun Y."/>
            <person name="Zhan W."/>
            <person name="Jiang J.F."/>
            <person name="Wang Q."/>
            <person name="Zhang B."/>
            <person name="Ji P."/>
            <person name="Bell-Sakyi L."/>
            <person name="Cui X.M."/>
            <person name="Yuan T.T."/>
            <person name="Jiang B.G."/>
            <person name="Yang W.F."/>
            <person name="Lam T.T."/>
            <person name="Chang Q.C."/>
            <person name="Ding S.J."/>
            <person name="Wang X.J."/>
            <person name="Zhu J.G."/>
            <person name="Ruan X.D."/>
            <person name="Zhao L."/>
            <person name="Wei J.T."/>
            <person name="Ye R.Z."/>
            <person name="Que T.C."/>
            <person name="Du C.H."/>
            <person name="Zhou Y.H."/>
            <person name="Cheng J.X."/>
            <person name="Dai P.F."/>
            <person name="Guo W.B."/>
            <person name="Han X.H."/>
            <person name="Huang E.J."/>
            <person name="Li L.F."/>
            <person name="Wei W."/>
            <person name="Gao Y.C."/>
            <person name="Liu J.Z."/>
            <person name="Shao H.Z."/>
            <person name="Wang X."/>
            <person name="Wang C.C."/>
            <person name="Yang T.C."/>
            <person name="Huo Q.B."/>
            <person name="Li W."/>
            <person name="Chen H.Y."/>
            <person name="Chen S.E."/>
            <person name="Zhou L.G."/>
            <person name="Ni X.B."/>
            <person name="Tian J.H."/>
            <person name="Sheng Y."/>
            <person name="Liu T."/>
            <person name="Pan Y.S."/>
            <person name="Xia L.Y."/>
            <person name="Li J."/>
            <person name="Zhao F."/>
            <person name="Cao W.C."/>
        </authorList>
    </citation>
    <scope>NUCLEOTIDE SEQUENCE</scope>
    <source>
        <strain evidence="2">Rsan-2018</strain>
    </source>
</reference>
<protein>
    <submittedName>
        <fullName evidence="2">Uncharacterized protein</fullName>
    </submittedName>
</protein>
<evidence type="ECO:0000313" key="2">
    <source>
        <dbReference type="EMBL" id="KAH7947403.1"/>
    </source>
</evidence>
<sequence>MAPSCLGELGGELGVAVRLLKCYDVRRFTFPLGIVSGWATCEAPLKAAQTSEAPLKELDHMGSSDLESSCEHPGSETRGSPAASPIRRQRRRRAEPARKTPAKPARGAIKAAASKDSEDETSK</sequence>
<accession>A0A9D4PLS8</accession>
<feature type="region of interest" description="Disordered" evidence="1">
    <location>
        <begin position="52"/>
        <end position="123"/>
    </location>
</feature>
<reference evidence="2" key="2">
    <citation type="submission" date="2021-09" db="EMBL/GenBank/DDBJ databases">
        <authorList>
            <person name="Jia N."/>
            <person name="Wang J."/>
            <person name="Shi W."/>
            <person name="Du L."/>
            <person name="Sun Y."/>
            <person name="Zhan W."/>
            <person name="Jiang J."/>
            <person name="Wang Q."/>
            <person name="Zhang B."/>
            <person name="Ji P."/>
            <person name="Sakyi L.B."/>
            <person name="Cui X."/>
            <person name="Yuan T."/>
            <person name="Jiang B."/>
            <person name="Yang W."/>
            <person name="Lam T.T.-Y."/>
            <person name="Chang Q."/>
            <person name="Ding S."/>
            <person name="Wang X."/>
            <person name="Zhu J."/>
            <person name="Ruan X."/>
            <person name="Zhao L."/>
            <person name="Wei J."/>
            <person name="Que T."/>
            <person name="Du C."/>
            <person name="Cheng J."/>
            <person name="Dai P."/>
            <person name="Han X."/>
            <person name="Huang E."/>
            <person name="Gao Y."/>
            <person name="Liu J."/>
            <person name="Shao H."/>
            <person name="Ye R."/>
            <person name="Li L."/>
            <person name="Wei W."/>
            <person name="Wang X."/>
            <person name="Wang C."/>
            <person name="Huo Q."/>
            <person name="Li W."/>
            <person name="Guo W."/>
            <person name="Chen H."/>
            <person name="Chen S."/>
            <person name="Zhou L."/>
            <person name="Zhou L."/>
            <person name="Ni X."/>
            <person name="Tian J."/>
            <person name="Zhou Y."/>
            <person name="Sheng Y."/>
            <person name="Liu T."/>
            <person name="Pan Y."/>
            <person name="Xia L."/>
            <person name="Li J."/>
            <person name="Zhao F."/>
            <person name="Cao W."/>
        </authorList>
    </citation>
    <scope>NUCLEOTIDE SEQUENCE</scope>
    <source>
        <strain evidence="2">Rsan-2018</strain>
        <tissue evidence="2">Larvae</tissue>
    </source>
</reference>
<feature type="compositionally biased region" description="Basic and acidic residues" evidence="1">
    <location>
        <begin position="113"/>
        <end position="123"/>
    </location>
</feature>
<keyword evidence="3" id="KW-1185">Reference proteome</keyword>
<gene>
    <name evidence="2" type="ORF">HPB52_011498</name>
</gene>
<dbReference type="Proteomes" id="UP000821837">
    <property type="component" value="Chromosome 6"/>
</dbReference>
<evidence type="ECO:0000256" key="1">
    <source>
        <dbReference type="SAM" id="MobiDB-lite"/>
    </source>
</evidence>
<proteinExistence type="predicted"/>
<dbReference type="EMBL" id="JABSTV010001252">
    <property type="protein sequence ID" value="KAH7947403.1"/>
    <property type="molecule type" value="Genomic_DNA"/>
</dbReference>
<comment type="caution">
    <text evidence="2">The sequence shown here is derived from an EMBL/GenBank/DDBJ whole genome shotgun (WGS) entry which is preliminary data.</text>
</comment>
<dbReference type="AlphaFoldDB" id="A0A9D4PLS8"/>